<keyword evidence="3" id="KW-1185">Reference proteome</keyword>
<reference evidence="2 3" key="1">
    <citation type="journal article" date="2018" name="Sci. Rep.">
        <title>Comparative analysis of the Pocillopora damicornis genome highlights role of immune system in coral evolution.</title>
        <authorList>
            <person name="Cunning R."/>
            <person name="Bay R.A."/>
            <person name="Gillette P."/>
            <person name="Baker A.C."/>
            <person name="Traylor-Knowles N."/>
        </authorList>
    </citation>
    <scope>NUCLEOTIDE SEQUENCE [LARGE SCALE GENOMIC DNA]</scope>
    <source>
        <strain evidence="2">RSMAS</strain>
        <tissue evidence="2">Whole animal</tissue>
    </source>
</reference>
<dbReference type="AlphaFoldDB" id="A0A3M6TAY9"/>
<name>A0A3M6TAY9_POCDA</name>
<evidence type="ECO:0000313" key="2">
    <source>
        <dbReference type="EMBL" id="RMX38458.1"/>
    </source>
</evidence>
<feature type="region of interest" description="Disordered" evidence="1">
    <location>
        <begin position="50"/>
        <end position="105"/>
    </location>
</feature>
<gene>
    <name evidence="2" type="ORF">pdam_00025502</name>
</gene>
<organism evidence="2 3">
    <name type="scientific">Pocillopora damicornis</name>
    <name type="common">Cauliflower coral</name>
    <name type="synonym">Millepora damicornis</name>
    <dbReference type="NCBI Taxonomy" id="46731"/>
    <lineage>
        <taxon>Eukaryota</taxon>
        <taxon>Metazoa</taxon>
        <taxon>Cnidaria</taxon>
        <taxon>Anthozoa</taxon>
        <taxon>Hexacorallia</taxon>
        <taxon>Scleractinia</taxon>
        <taxon>Astrocoeniina</taxon>
        <taxon>Pocilloporidae</taxon>
        <taxon>Pocillopora</taxon>
    </lineage>
</organism>
<protein>
    <submittedName>
        <fullName evidence="2">Uncharacterized protein</fullName>
    </submittedName>
</protein>
<accession>A0A3M6TAY9</accession>
<proteinExistence type="predicted"/>
<comment type="caution">
    <text evidence="2">The sequence shown here is derived from an EMBL/GenBank/DDBJ whole genome shotgun (WGS) entry which is preliminary data.</text>
</comment>
<evidence type="ECO:0000256" key="1">
    <source>
        <dbReference type="SAM" id="MobiDB-lite"/>
    </source>
</evidence>
<dbReference type="Proteomes" id="UP000275408">
    <property type="component" value="Unassembled WGS sequence"/>
</dbReference>
<sequence>MGEICKTTIPRLQMDFAVFVVHAHESRLSINEDNAGIGYSKFYRALLGTTGDKREDSSKKPENDDGIESCGRNDQKGTSQDEVSSGEEPDTTTSDYPAEKVLLET</sequence>
<evidence type="ECO:0000313" key="3">
    <source>
        <dbReference type="Proteomes" id="UP000275408"/>
    </source>
</evidence>
<dbReference type="EMBL" id="RCHS01003999">
    <property type="protein sequence ID" value="RMX38458.1"/>
    <property type="molecule type" value="Genomic_DNA"/>
</dbReference>
<feature type="compositionally biased region" description="Basic and acidic residues" evidence="1">
    <location>
        <begin position="51"/>
        <end position="63"/>
    </location>
</feature>